<feature type="compositionally biased region" description="Polar residues" evidence="1">
    <location>
        <begin position="671"/>
        <end position="681"/>
    </location>
</feature>
<dbReference type="AlphaFoldDB" id="A0AAN6RU77"/>
<feature type="compositionally biased region" description="Basic and acidic residues" evidence="1">
    <location>
        <begin position="505"/>
        <end position="524"/>
    </location>
</feature>
<dbReference type="CDD" id="cd00159">
    <property type="entry name" value="RhoGAP"/>
    <property type="match status" value="1"/>
</dbReference>
<reference evidence="3" key="1">
    <citation type="journal article" date="2023" name="Mol. Phylogenet. Evol.">
        <title>Genome-scale phylogeny and comparative genomics of the fungal order Sordariales.</title>
        <authorList>
            <person name="Hensen N."/>
            <person name="Bonometti L."/>
            <person name="Westerberg I."/>
            <person name="Brannstrom I.O."/>
            <person name="Guillou S."/>
            <person name="Cros-Aarteil S."/>
            <person name="Calhoun S."/>
            <person name="Haridas S."/>
            <person name="Kuo A."/>
            <person name="Mondo S."/>
            <person name="Pangilinan J."/>
            <person name="Riley R."/>
            <person name="LaButti K."/>
            <person name="Andreopoulos B."/>
            <person name="Lipzen A."/>
            <person name="Chen C."/>
            <person name="Yan M."/>
            <person name="Daum C."/>
            <person name="Ng V."/>
            <person name="Clum A."/>
            <person name="Steindorff A."/>
            <person name="Ohm R.A."/>
            <person name="Martin F."/>
            <person name="Silar P."/>
            <person name="Natvig D.O."/>
            <person name="Lalanne C."/>
            <person name="Gautier V."/>
            <person name="Ament-Velasquez S.L."/>
            <person name="Kruys A."/>
            <person name="Hutchinson M.I."/>
            <person name="Powell A.J."/>
            <person name="Barry K."/>
            <person name="Miller A.N."/>
            <person name="Grigoriev I.V."/>
            <person name="Debuchy R."/>
            <person name="Gladieux P."/>
            <person name="Hiltunen Thoren M."/>
            <person name="Johannesson H."/>
        </authorList>
    </citation>
    <scope>NUCLEOTIDE SEQUENCE</scope>
    <source>
        <strain evidence="3">CBS 103.79</strain>
    </source>
</reference>
<evidence type="ECO:0000256" key="1">
    <source>
        <dbReference type="SAM" id="MobiDB-lite"/>
    </source>
</evidence>
<dbReference type="PROSITE" id="PS50238">
    <property type="entry name" value="RHOGAP"/>
    <property type="match status" value="1"/>
</dbReference>
<proteinExistence type="predicted"/>
<dbReference type="SUPFAM" id="SSF48350">
    <property type="entry name" value="GTPase activation domain, GAP"/>
    <property type="match status" value="1"/>
</dbReference>
<dbReference type="InterPro" id="IPR000198">
    <property type="entry name" value="RhoGAP_dom"/>
</dbReference>
<dbReference type="Proteomes" id="UP001303889">
    <property type="component" value="Unassembled WGS sequence"/>
</dbReference>
<accession>A0AAN6RU77</accession>
<name>A0AAN6RU77_9PEZI</name>
<organism evidence="3 4">
    <name type="scientific">Staphylotrichum tortipilum</name>
    <dbReference type="NCBI Taxonomy" id="2831512"/>
    <lineage>
        <taxon>Eukaryota</taxon>
        <taxon>Fungi</taxon>
        <taxon>Dikarya</taxon>
        <taxon>Ascomycota</taxon>
        <taxon>Pezizomycotina</taxon>
        <taxon>Sordariomycetes</taxon>
        <taxon>Sordariomycetidae</taxon>
        <taxon>Sordariales</taxon>
        <taxon>Chaetomiaceae</taxon>
        <taxon>Staphylotrichum</taxon>
    </lineage>
</organism>
<comment type="caution">
    <text evidence="3">The sequence shown here is derived from an EMBL/GenBank/DDBJ whole genome shotgun (WGS) entry which is preliminary data.</text>
</comment>
<protein>
    <recommendedName>
        <fullName evidence="2">Rho-GAP domain-containing protein</fullName>
    </recommendedName>
</protein>
<feature type="compositionally biased region" description="Polar residues" evidence="1">
    <location>
        <begin position="426"/>
        <end position="444"/>
    </location>
</feature>
<gene>
    <name evidence="3" type="ORF">C8A05DRAFT_15661</name>
</gene>
<feature type="compositionally biased region" description="Basic and acidic residues" evidence="1">
    <location>
        <begin position="606"/>
        <end position="620"/>
    </location>
</feature>
<feature type="region of interest" description="Disordered" evidence="1">
    <location>
        <begin position="352"/>
        <end position="760"/>
    </location>
</feature>
<dbReference type="EMBL" id="MU855521">
    <property type="protein sequence ID" value="KAK3902271.1"/>
    <property type="molecule type" value="Genomic_DNA"/>
</dbReference>
<feature type="compositionally biased region" description="Polar residues" evidence="1">
    <location>
        <begin position="634"/>
        <end position="652"/>
    </location>
</feature>
<feature type="non-terminal residue" evidence="3">
    <location>
        <position position="760"/>
    </location>
</feature>
<dbReference type="Gene3D" id="1.10.555.10">
    <property type="entry name" value="Rho GTPase activation protein"/>
    <property type="match status" value="1"/>
</dbReference>
<feature type="domain" description="Rho-GAP" evidence="2">
    <location>
        <begin position="117"/>
        <end position="356"/>
    </location>
</feature>
<evidence type="ECO:0000313" key="4">
    <source>
        <dbReference type="Proteomes" id="UP001303889"/>
    </source>
</evidence>
<dbReference type="GO" id="GO:0007165">
    <property type="term" value="P:signal transduction"/>
    <property type="evidence" value="ECO:0007669"/>
    <property type="project" value="InterPro"/>
</dbReference>
<evidence type="ECO:0000259" key="2">
    <source>
        <dbReference type="PROSITE" id="PS50238"/>
    </source>
</evidence>
<feature type="compositionally biased region" description="Polar residues" evidence="1">
    <location>
        <begin position="591"/>
        <end position="601"/>
    </location>
</feature>
<reference evidence="3" key="2">
    <citation type="submission" date="2023-05" db="EMBL/GenBank/DDBJ databases">
        <authorList>
            <consortium name="Lawrence Berkeley National Laboratory"/>
            <person name="Steindorff A."/>
            <person name="Hensen N."/>
            <person name="Bonometti L."/>
            <person name="Westerberg I."/>
            <person name="Brannstrom I.O."/>
            <person name="Guillou S."/>
            <person name="Cros-Aarteil S."/>
            <person name="Calhoun S."/>
            <person name="Haridas S."/>
            <person name="Kuo A."/>
            <person name="Mondo S."/>
            <person name="Pangilinan J."/>
            <person name="Riley R."/>
            <person name="Labutti K."/>
            <person name="Andreopoulos B."/>
            <person name="Lipzen A."/>
            <person name="Chen C."/>
            <person name="Yanf M."/>
            <person name="Daum C."/>
            <person name="Ng V."/>
            <person name="Clum A."/>
            <person name="Ohm R."/>
            <person name="Martin F."/>
            <person name="Silar P."/>
            <person name="Natvig D."/>
            <person name="Lalanne C."/>
            <person name="Gautier V."/>
            <person name="Ament-Velasquez S.L."/>
            <person name="Kruys A."/>
            <person name="Hutchinson M.I."/>
            <person name="Powell A.J."/>
            <person name="Barry K."/>
            <person name="Miller A.N."/>
            <person name="Grigoriev I.V."/>
            <person name="Debuchy R."/>
            <person name="Gladieux P."/>
            <person name="Thoren M.H."/>
            <person name="Johannesson H."/>
        </authorList>
    </citation>
    <scope>NUCLEOTIDE SEQUENCE</scope>
    <source>
        <strain evidence="3">CBS 103.79</strain>
    </source>
</reference>
<sequence>MDVASASLFDTWANAASGTWTASSSGEWPDASDTDVEARDEFVQEYNRVARKPGQSPQQQRRNWFSRTFLRQASGAASSDASSTRSNKTVRRRRSVSDMALHLVNGTGGRRDNLKDEDLQSLVRLCGKSKLYLPPEYSPGSLILPTCFRATAQYLVQHGVFRIPGSVRTVNALYNHYCADGDVDDIASTICLPNLPSHIDAGAHDVASTFKRLLSGLPGGILGSVALFDAFVRIQDQLRNGDVGSGSAAMRQFKLRARLIALAVGTVPSQLRRDLICAVFGLLCLIGCAAEEVAREEADTGKPSAKSDLMGYSALGIVFGPLLVGDLLDSYVMPAAHSNASGSVVLAVTPANARREKRRGMRPLSSGLGGAKLSILSPPVEEPSPVGPEGPNGSNGARDSLDSWHPPAHQSAAGARGSYAAPRQWRLSSPVTPSWRSAGSNQRQNAERKPRVTSRGPNPFKRRSYKDSLDSDSISYARKQSAELPNTAATRAPQDVPKSATRGSIENHKPAEPEHRARRGERPMSDMLGLGRARLSAWRFGRKARGSTDTDSPAPRSRSPLRSESEVAPPAKMERLQLRGYKTGPGLPSIDTRQTYSSDGTGSLLEDWRSSMKARGETAPRLDIPSFGRGSPVFSDTSGKPSTSQETDTSLRISPLSPQPDPAQPTLGSVPRSTPVKSTGNAVRAMAAKFESVSKDPAFLPGPRASPAGNRSESKSGSVLSPYTINPSPARPPSRLPVPTDPIPNSRYMRLPTIPVRRSR</sequence>
<dbReference type="Pfam" id="PF00620">
    <property type="entry name" value="RhoGAP"/>
    <property type="match status" value="1"/>
</dbReference>
<feature type="compositionally biased region" description="Low complexity" evidence="1">
    <location>
        <begin position="552"/>
        <end position="562"/>
    </location>
</feature>
<dbReference type="InterPro" id="IPR008936">
    <property type="entry name" value="Rho_GTPase_activation_prot"/>
</dbReference>
<feature type="compositionally biased region" description="Pro residues" evidence="1">
    <location>
        <begin position="729"/>
        <end position="742"/>
    </location>
</feature>
<keyword evidence="4" id="KW-1185">Reference proteome</keyword>
<feature type="compositionally biased region" description="Polar residues" evidence="1">
    <location>
        <begin position="709"/>
        <end position="727"/>
    </location>
</feature>
<evidence type="ECO:0000313" key="3">
    <source>
        <dbReference type="EMBL" id="KAK3902271.1"/>
    </source>
</evidence>